<sequence>MAEVVMVVTVVTSAGTRTVKIMITIVAMVTTRIPARHHSVHQYYKRITSQISQVKKEEEVDKEGAIDVPSCSVESTVPSGACLFARREGDARLSLTLGSCCRHALLIGQAVSVVTAGGIRKG</sequence>
<evidence type="ECO:0000313" key="2">
    <source>
        <dbReference type="Proteomes" id="UP000324222"/>
    </source>
</evidence>
<gene>
    <name evidence="1" type="ORF">E2C01_093163</name>
</gene>
<proteinExistence type="predicted"/>
<accession>A0A5B7JXW6</accession>
<organism evidence="1 2">
    <name type="scientific">Portunus trituberculatus</name>
    <name type="common">Swimming crab</name>
    <name type="synonym">Neptunus trituberculatus</name>
    <dbReference type="NCBI Taxonomy" id="210409"/>
    <lineage>
        <taxon>Eukaryota</taxon>
        <taxon>Metazoa</taxon>
        <taxon>Ecdysozoa</taxon>
        <taxon>Arthropoda</taxon>
        <taxon>Crustacea</taxon>
        <taxon>Multicrustacea</taxon>
        <taxon>Malacostraca</taxon>
        <taxon>Eumalacostraca</taxon>
        <taxon>Eucarida</taxon>
        <taxon>Decapoda</taxon>
        <taxon>Pleocyemata</taxon>
        <taxon>Brachyura</taxon>
        <taxon>Eubrachyura</taxon>
        <taxon>Portunoidea</taxon>
        <taxon>Portunidae</taxon>
        <taxon>Portuninae</taxon>
        <taxon>Portunus</taxon>
    </lineage>
</organism>
<evidence type="ECO:0000313" key="1">
    <source>
        <dbReference type="EMBL" id="MPC97828.1"/>
    </source>
</evidence>
<dbReference type="Proteomes" id="UP000324222">
    <property type="component" value="Unassembled WGS sequence"/>
</dbReference>
<reference evidence="1 2" key="1">
    <citation type="submission" date="2019-05" db="EMBL/GenBank/DDBJ databases">
        <title>Another draft genome of Portunus trituberculatus and its Hox gene families provides insights of decapod evolution.</title>
        <authorList>
            <person name="Jeong J.-H."/>
            <person name="Song I."/>
            <person name="Kim S."/>
            <person name="Choi T."/>
            <person name="Kim D."/>
            <person name="Ryu S."/>
            <person name="Kim W."/>
        </authorList>
    </citation>
    <scope>NUCLEOTIDE SEQUENCE [LARGE SCALE GENOMIC DNA]</scope>
    <source>
        <tissue evidence="1">Muscle</tissue>
    </source>
</reference>
<keyword evidence="2" id="KW-1185">Reference proteome</keyword>
<name>A0A5B7JXW6_PORTR</name>
<dbReference type="AlphaFoldDB" id="A0A5B7JXW6"/>
<comment type="caution">
    <text evidence="1">The sequence shown here is derived from an EMBL/GenBank/DDBJ whole genome shotgun (WGS) entry which is preliminary data.</text>
</comment>
<protein>
    <submittedName>
        <fullName evidence="1">Uncharacterized protein</fullName>
    </submittedName>
</protein>
<dbReference type="EMBL" id="VSRR010111611">
    <property type="protein sequence ID" value="MPC97828.1"/>
    <property type="molecule type" value="Genomic_DNA"/>
</dbReference>